<dbReference type="CDD" id="cd22573">
    <property type="entry name" value="RMP1_RBD"/>
    <property type="match status" value="1"/>
</dbReference>
<dbReference type="GO" id="GO:0000466">
    <property type="term" value="P:maturation of 5.8S rRNA from tricistronic rRNA transcript (SSU-rRNA, 5.8S rRNA, LSU-rRNA)"/>
    <property type="evidence" value="ECO:0007669"/>
    <property type="project" value="TreeGrafter"/>
</dbReference>
<sequence length="211" mass="24219">MAPKDDAAGAIPHLKPKDIDELKTLNDLLHLIFHRNKNQHHLSFWWRGFATFRREYQHLLAEYEASKTNKTSKKRAKARLDTWKQIRVPQWYLSFTHLISSNQFSAIGLALLTILATVSSLFGITAALQEEGEQHIQERLREFAQKDARELFAATADGKKDEDVGEVIKRPRDPEPEQEPKQRPAKKKVVETAKKKKKKGKNAIDDLFAGL</sequence>
<feature type="domain" description="RNase MRP protein 1 RNA binding" evidence="2">
    <location>
        <begin position="28"/>
        <end position="116"/>
    </location>
</feature>
<keyword evidence="4" id="KW-1185">Reference proteome</keyword>
<dbReference type="GO" id="GO:0000172">
    <property type="term" value="C:ribonuclease MRP complex"/>
    <property type="evidence" value="ECO:0007669"/>
    <property type="project" value="InterPro"/>
</dbReference>
<dbReference type="PANTHER" id="PTHR37792:SF1">
    <property type="entry name" value="RIBONUCLEASE MRP PROTEIN SUBUNIT RMP1"/>
    <property type="match status" value="1"/>
</dbReference>
<dbReference type="InterPro" id="IPR047205">
    <property type="entry name" value="RMP1"/>
</dbReference>
<dbReference type="PANTHER" id="PTHR37792">
    <property type="entry name" value="RIBONUCLEASE MRP PROTEIN SUBUNIT RMP1"/>
    <property type="match status" value="1"/>
</dbReference>
<protein>
    <recommendedName>
        <fullName evidence="2">RNase MRP protein 1 RNA binding domain-containing protein</fullName>
    </recommendedName>
</protein>
<feature type="region of interest" description="Disordered" evidence="1">
    <location>
        <begin position="154"/>
        <end position="200"/>
    </location>
</feature>
<accession>A0A6A6BFA5</accession>
<dbReference type="GeneID" id="54295589"/>
<dbReference type="AlphaFoldDB" id="A0A6A6BFA5"/>
<name>A0A6A6BFA5_9PEZI</name>
<evidence type="ECO:0000313" key="4">
    <source>
        <dbReference type="Proteomes" id="UP000799438"/>
    </source>
</evidence>
<dbReference type="Proteomes" id="UP000799438">
    <property type="component" value="Unassembled WGS sequence"/>
</dbReference>
<evidence type="ECO:0000313" key="3">
    <source>
        <dbReference type="EMBL" id="KAF2142849.1"/>
    </source>
</evidence>
<feature type="compositionally biased region" description="Basic and acidic residues" evidence="1">
    <location>
        <begin position="157"/>
        <end position="193"/>
    </location>
</feature>
<dbReference type="OrthoDB" id="5414547at2759"/>
<gene>
    <name evidence="3" type="ORF">K452DRAFT_248390</name>
</gene>
<reference evidence="3" key="1">
    <citation type="journal article" date="2020" name="Stud. Mycol.">
        <title>101 Dothideomycetes genomes: a test case for predicting lifestyles and emergence of pathogens.</title>
        <authorList>
            <person name="Haridas S."/>
            <person name="Albert R."/>
            <person name="Binder M."/>
            <person name="Bloem J."/>
            <person name="Labutti K."/>
            <person name="Salamov A."/>
            <person name="Andreopoulos B."/>
            <person name="Baker S."/>
            <person name="Barry K."/>
            <person name="Bills G."/>
            <person name="Bluhm B."/>
            <person name="Cannon C."/>
            <person name="Castanera R."/>
            <person name="Culley D."/>
            <person name="Daum C."/>
            <person name="Ezra D."/>
            <person name="Gonzalez J."/>
            <person name="Henrissat B."/>
            <person name="Kuo A."/>
            <person name="Liang C."/>
            <person name="Lipzen A."/>
            <person name="Lutzoni F."/>
            <person name="Magnuson J."/>
            <person name="Mondo S."/>
            <person name="Nolan M."/>
            <person name="Ohm R."/>
            <person name="Pangilinan J."/>
            <person name="Park H.-J."/>
            <person name="Ramirez L."/>
            <person name="Alfaro M."/>
            <person name="Sun H."/>
            <person name="Tritt A."/>
            <person name="Yoshinaga Y."/>
            <person name="Zwiers L.-H."/>
            <person name="Turgeon B."/>
            <person name="Goodwin S."/>
            <person name="Spatafora J."/>
            <person name="Crous P."/>
            <person name="Grigoriev I."/>
        </authorList>
    </citation>
    <scope>NUCLEOTIDE SEQUENCE</scope>
    <source>
        <strain evidence="3">CBS 121167</strain>
    </source>
</reference>
<dbReference type="GO" id="GO:0000294">
    <property type="term" value="P:nuclear-transcribed mRNA catabolic process, RNase MRP-dependent"/>
    <property type="evidence" value="ECO:0007669"/>
    <property type="project" value="TreeGrafter"/>
</dbReference>
<proteinExistence type="predicted"/>
<evidence type="ECO:0000259" key="2">
    <source>
        <dbReference type="Pfam" id="PF20945"/>
    </source>
</evidence>
<dbReference type="GO" id="GO:0042134">
    <property type="term" value="F:rRNA primary transcript binding"/>
    <property type="evidence" value="ECO:0007669"/>
    <property type="project" value="InterPro"/>
</dbReference>
<evidence type="ECO:0000256" key="1">
    <source>
        <dbReference type="SAM" id="MobiDB-lite"/>
    </source>
</evidence>
<dbReference type="Pfam" id="PF20945">
    <property type="entry name" value="RMP1"/>
    <property type="match status" value="1"/>
</dbReference>
<dbReference type="InterPro" id="IPR047204">
    <property type="entry name" value="RMP1_RBD"/>
</dbReference>
<dbReference type="EMBL" id="ML995483">
    <property type="protein sequence ID" value="KAF2142849.1"/>
    <property type="molecule type" value="Genomic_DNA"/>
</dbReference>
<organism evidence="3 4">
    <name type="scientific">Aplosporella prunicola CBS 121167</name>
    <dbReference type="NCBI Taxonomy" id="1176127"/>
    <lineage>
        <taxon>Eukaryota</taxon>
        <taxon>Fungi</taxon>
        <taxon>Dikarya</taxon>
        <taxon>Ascomycota</taxon>
        <taxon>Pezizomycotina</taxon>
        <taxon>Dothideomycetes</taxon>
        <taxon>Dothideomycetes incertae sedis</taxon>
        <taxon>Botryosphaeriales</taxon>
        <taxon>Aplosporellaceae</taxon>
        <taxon>Aplosporella</taxon>
    </lineage>
</organism>
<dbReference type="RefSeq" id="XP_033398561.1">
    <property type="nucleotide sequence ID" value="XM_033538093.1"/>
</dbReference>